<feature type="region of interest" description="Disordered" evidence="1">
    <location>
        <begin position="245"/>
        <end position="361"/>
    </location>
</feature>
<evidence type="ECO:0000313" key="3">
    <source>
        <dbReference type="Proteomes" id="UP000695022"/>
    </source>
</evidence>
<keyword evidence="3" id="KW-1185">Reference proteome</keyword>
<evidence type="ECO:0000313" key="4">
    <source>
        <dbReference type="RefSeq" id="XP_014672973.1"/>
    </source>
</evidence>
<feature type="compositionally biased region" description="Polar residues" evidence="1">
    <location>
        <begin position="76"/>
        <end position="85"/>
    </location>
</feature>
<dbReference type="SUPFAM" id="SSF50729">
    <property type="entry name" value="PH domain-like"/>
    <property type="match status" value="1"/>
</dbReference>
<feature type="domain" description="PH" evidence="2">
    <location>
        <begin position="1"/>
        <end position="60"/>
    </location>
</feature>
<dbReference type="RefSeq" id="XP_014672973.1">
    <property type="nucleotide sequence ID" value="XM_014817487.1"/>
</dbReference>
<feature type="compositionally biased region" description="Polar residues" evidence="1">
    <location>
        <begin position="172"/>
        <end position="189"/>
    </location>
</feature>
<dbReference type="PROSITE" id="PS50003">
    <property type="entry name" value="PH_DOMAIN"/>
    <property type="match status" value="1"/>
</dbReference>
<name>A0ABM1ELA2_PRICU</name>
<dbReference type="GeneID" id="106813354"/>
<protein>
    <submittedName>
        <fullName evidence="4">Clumping factor A-like</fullName>
    </submittedName>
</protein>
<dbReference type="InterPro" id="IPR001849">
    <property type="entry name" value="PH_domain"/>
</dbReference>
<feature type="region of interest" description="Disordered" evidence="1">
    <location>
        <begin position="63"/>
        <end position="211"/>
    </location>
</feature>
<accession>A0ABM1ELA2</accession>
<proteinExistence type="predicted"/>
<organism evidence="3 4">
    <name type="scientific">Priapulus caudatus</name>
    <name type="common">Priapulid worm</name>
    <dbReference type="NCBI Taxonomy" id="37621"/>
    <lineage>
        <taxon>Eukaryota</taxon>
        <taxon>Metazoa</taxon>
        <taxon>Ecdysozoa</taxon>
        <taxon>Scalidophora</taxon>
        <taxon>Priapulida</taxon>
        <taxon>Priapulimorpha</taxon>
        <taxon>Priapulimorphida</taxon>
        <taxon>Priapulidae</taxon>
        <taxon>Priapulus</taxon>
    </lineage>
</organism>
<reference evidence="4" key="1">
    <citation type="submission" date="2025-08" db="UniProtKB">
        <authorList>
            <consortium name="RefSeq"/>
        </authorList>
    </citation>
    <scope>IDENTIFICATION</scope>
</reference>
<feature type="compositionally biased region" description="Acidic residues" evidence="1">
    <location>
        <begin position="157"/>
        <end position="171"/>
    </location>
</feature>
<feature type="region of interest" description="Disordered" evidence="1">
    <location>
        <begin position="406"/>
        <end position="464"/>
    </location>
</feature>
<feature type="compositionally biased region" description="Basic and acidic residues" evidence="1">
    <location>
        <begin position="317"/>
        <end position="350"/>
    </location>
</feature>
<feature type="compositionally biased region" description="Basic residues" evidence="1">
    <location>
        <begin position="120"/>
        <end position="130"/>
    </location>
</feature>
<gene>
    <name evidence="4" type="primary">LOC106813354</name>
</gene>
<sequence length="566" mass="61128">MTNESVRWVREASKQDAKKVQNAFVIYNSDSGTCKVRHLFYAGSADEMSGWIIMIRNAMVAAARPSKKRRDEVKSRTYQKNPKSNNAKKQKGTGKEADEQPAVVEIPDDLHRPAALTSVHKARPKGPKGRRLPERYSRIGGSRDELNDSSLLGSQDSIDELSGEGDDDDDTSPATHSASLTNLIDTSTAAGEAGIRHSNLEQDGANTDTDTVDLDEMKDAVPGKKVALKPPQKKIKKISFDIVPSEIPAQEYQTSSSDETLDDAAPPTGNTRTIEAEIHKDGATSAADGVVFITDDADDDDSVGKQATKPNITESADLDRSTDTNKTESADLDRSTDPNKTESADLDRSTNETSDQDVAPQTRSSLLVAIQIEIADDAWQTEGAADDSDANANMADVAKMAEAKEMKEATEVTRQDEVTPNANEDDVDATITRSDPHTVDSSDGSFDNVPLDVAPTAEQPSDGGAVVSVEKPECVGTPTAGNDVLLGALNDKLQELNEGIEVVRTGMTRLNRGMDDLAIDKQKCVDRISELDEWKNVVQGLCGKADELVVEAEKFRDDCNHLLTNS</sequence>
<dbReference type="Proteomes" id="UP000695022">
    <property type="component" value="Unplaced"/>
</dbReference>
<evidence type="ECO:0000259" key="2">
    <source>
        <dbReference type="PROSITE" id="PS50003"/>
    </source>
</evidence>
<feature type="compositionally biased region" description="Basic and acidic residues" evidence="1">
    <location>
        <begin position="131"/>
        <end position="146"/>
    </location>
</feature>
<feature type="compositionally biased region" description="Basic and acidic residues" evidence="1">
    <location>
        <begin position="406"/>
        <end position="417"/>
    </location>
</feature>
<evidence type="ECO:0000256" key="1">
    <source>
        <dbReference type="SAM" id="MobiDB-lite"/>
    </source>
</evidence>